<dbReference type="OrthoDB" id="290305at2"/>
<reference evidence="3 4" key="1">
    <citation type="submission" date="2018-01" db="EMBL/GenBank/DDBJ databases">
        <title>G. obscuriglobus.</title>
        <authorList>
            <person name="Franke J."/>
            <person name="Blomberg W."/>
            <person name="Selmecki A."/>
        </authorList>
    </citation>
    <scope>NUCLEOTIDE SEQUENCE [LARGE SCALE GENOMIC DNA]</scope>
    <source>
        <strain evidence="3 4">DSM 5831</strain>
    </source>
</reference>
<evidence type="ECO:0000259" key="2">
    <source>
        <dbReference type="Pfam" id="PF13144"/>
    </source>
</evidence>
<dbReference type="Proteomes" id="UP000245802">
    <property type="component" value="Chromosome"/>
</dbReference>
<name>A0A2Z3H8I6_9BACT</name>
<sequence>MRSFRYLLAAAVAALAPLAARAGDPVVVELNPSATVGTNLITVGDVALISGGDAGTRARVAKVDLFELKARSAGTVVGRLSVCYRLELAGFDAGAVRVTGADRVTVTPARRSVTADEVLAAARAELLRQLPPGSGATVELAQPVVVKLPEVPADERVTITAKPRGRTTGRVQMDVTIACGGETLLGMALHVNVTDGPRADPQVQQAGGTTPANPNEVLVRARQRVEVSVSSVGLKMIMTGEAQSDGLLGQTVMVQNSESKKLVPAKVTGAGKLVIELGGTTP</sequence>
<keyword evidence="1" id="KW-0732">Signal</keyword>
<dbReference type="KEGG" id="gog:C1280_10355"/>
<evidence type="ECO:0000313" key="3">
    <source>
        <dbReference type="EMBL" id="AWM37370.1"/>
    </source>
</evidence>
<dbReference type="AlphaFoldDB" id="A0A2Z3H8I6"/>
<dbReference type="Pfam" id="PF13144">
    <property type="entry name" value="ChapFlgA"/>
    <property type="match status" value="1"/>
</dbReference>
<feature type="signal peptide" evidence="1">
    <location>
        <begin position="1"/>
        <end position="22"/>
    </location>
</feature>
<evidence type="ECO:0000313" key="4">
    <source>
        <dbReference type="Proteomes" id="UP000245802"/>
    </source>
</evidence>
<dbReference type="InterPro" id="IPR017585">
    <property type="entry name" value="SAF_FlgA"/>
</dbReference>
<keyword evidence="4" id="KW-1185">Reference proteome</keyword>
<gene>
    <name evidence="3" type="ORF">C1280_10355</name>
</gene>
<dbReference type="EMBL" id="CP025958">
    <property type="protein sequence ID" value="AWM37370.1"/>
    <property type="molecule type" value="Genomic_DNA"/>
</dbReference>
<dbReference type="Gene3D" id="2.30.30.760">
    <property type="match status" value="1"/>
</dbReference>
<accession>A0A2Z3H8I6</accession>
<proteinExistence type="predicted"/>
<feature type="chain" id="PRO_5016421071" description="Flagella basal body P-ring formation protein FlgA SAF domain-containing protein" evidence="1">
    <location>
        <begin position="23"/>
        <end position="282"/>
    </location>
</feature>
<evidence type="ECO:0000256" key="1">
    <source>
        <dbReference type="SAM" id="SignalP"/>
    </source>
</evidence>
<organism evidence="3 4">
    <name type="scientific">Gemmata obscuriglobus</name>
    <dbReference type="NCBI Taxonomy" id="114"/>
    <lineage>
        <taxon>Bacteria</taxon>
        <taxon>Pseudomonadati</taxon>
        <taxon>Planctomycetota</taxon>
        <taxon>Planctomycetia</taxon>
        <taxon>Gemmatales</taxon>
        <taxon>Gemmataceae</taxon>
        <taxon>Gemmata</taxon>
    </lineage>
</organism>
<dbReference type="RefSeq" id="WP_010037638.1">
    <property type="nucleotide sequence ID" value="NZ_CP025958.1"/>
</dbReference>
<protein>
    <recommendedName>
        <fullName evidence="2">Flagella basal body P-ring formation protein FlgA SAF domain-containing protein</fullName>
    </recommendedName>
</protein>
<feature type="domain" description="Flagella basal body P-ring formation protein FlgA SAF" evidence="2">
    <location>
        <begin position="216"/>
        <end position="272"/>
    </location>
</feature>